<evidence type="ECO:0000256" key="1">
    <source>
        <dbReference type="SAM" id="SignalP"/>
    </source>
</evidence>
<evidence type="ECO:0000313" key="2">
    <source>
        <dbReference type="EMBL" id="KAK1748764.1"/>
    </source>
</evidence>
<gene>
    <name evidence="2" type="ORF">QTG54_000703</name>
</gene>
<keyword evidence="1" id="KW-0732">Signal</keyword>
<name>A0AAD8YLD6_9STRA</name>
<evidence type="ECO:0000313" key="3">
    <source>
        <dbReference type="Proteomes" id="UP001224775"/>
    </source>
</evidence>
<keyword evidence="3" id="KW-1185">Reference proteome</keyword>
<dbReference type="Proteomes" id="UP001224775">
    <property type="component" value="Unassembled WGS sequence"/>
</dbReference>
<feature type="chain" id="PRO_5042264064" evidence="1">
    <location>
        <begin position="17"/>
        <end position="94"/>
    </location>
</feature>
<comment type="caution">
    <text evidence="2">The sequence shown here is derived from an EMBL/GenBank/DDBJ whole genome shotgun (WGS) entry which is preliminary data.</text>
</comment>
<organism evidence="2 3">
    <name type="scientific">Skeletonema marinoi</name>
    <dbReference type="NCBI Taxonomy" id="267567"/>
    <lineage>
        <taxon>Eukaryota</taxon>
        <taxon>Sar</taxon>
        <taxon>Stramenopiles</taxon>
        <taxon>Ochrophyta</taxon>
        <taxon>Bacillariophyta</taxon>
        <taxon>Coscinodiscophyceae</taxon>
        <taxon>Thalassiosirophycidae</taxon>
        <taxon>Thalassiosirales</taxon>
        <taxon>Skeletonemataceae</taxon>
        <taxon>Skeletonema</taxon>
        <taxon>Skeletonema marinoi-dohrnii complex</taxon>
    </lineage>
</organism>
<protein>
    <submittedName>
        <fullName evidence="2">Chlorophyll a-b binding domain-containing protein</fullName>
    </submittedName>
</protein>
<proteinExistence type="predicted"/>
<dbReference type="SUPFAM" id="SSF103511">
    <property type="entry name" value="Chlorophyll a-b binding protein"/>
    <property type="match status" value="1"/>
</dbReference>
<dbReference type="EMBL" id="JATAAI010000001">
    <property type="protein sequence ID" value="KAK1748764.1"/>
    <property type="molecule type" value="Genomic_DNA"/>
</dbReference>
<sequence>MMKITALALLAGSAAAFAPAQVAKSSTALNAEKSKALPFMNRPALLDGSMAGDVGFDPLGFPTLTMLELTSTGFVRLKSNTAVLLCWQSLVSCK</sequence>
<accession>A0AAD8YLD6</accession>
<dbReference type="AlphaFoldDB" id="A0AAD8YLD6"/>
<feature type="signal peptide" evidence="1">
    <location>
        <begin position="1"/>
        <end position="16"/>
    </location>
</feature>
<reference evidence="2" key="1">
    <citation type="submission" date="2023-06" db="EMBL/GenBank/DDBJ databases">
        <title>Survivors Of The Sea: Transcriptome response of Skeletonema marinoi to long-term dormancy.</title>
        <authorList>
            <person name="Pinder M.I.M."/>
            <person name="Kourtchenko O."/>
            <person name="Robertson E.K."/>
            <person name="Larsson T."/>
            <person name="Maumus F."/>
            <person name="Osuna-Cruz C.M."/>
            <person name="Vancaester E."/>
            <person name="Stenow R."/>
            <person name="Vandepoele K."/>
            <person name="Ploug H."/>
            <person name="Bruchert V."/>
            <person name="Godhe A."/>
            <person name="Topel M."/>
        </authorList>
    </citation>
    <scope>NUCLEOTIDE SEQUENCE</scope>
    <source>
        <strain evidence="2">R05AC</strain>
    </source>
</reference>